<dbReference type="GO" id="GO:0046685">
    <property type="term" value="P:response to arsenic-containing substance"/>
    <property type="evidence" value="ECO:0007669"/>
    <property type="project" value="UniProtKB-KW"/>
</dbReference>
<reference evidence="4" key="1">
    <citation type="submission" date="2017-11" db="EMBL/GenBank/DDBJ databases">
        <authorList>
            <person name="Kuznetsova I."/>
            <person name="Sazanova A."/>
            <person name="Chirak E."/>
            <person name="Safronova V."/>
            <person name="Willems A."/>
        </authorList>
    </citation>
    <scope>NUCLEOTIDE SEQUENCE [LARGE SCALE GENOMIC DNA]</scope>
    <source>
        <strain evidence="4">CCBAU 03422</strain>
    </source>
</reference>
<dbReference type="Gene3D" id="3.40.50.2300">
    <property type="match status" value="1"/>
</dbReference>
<name>A0A2P7BC91_9HYPH</name>
<gene>
    <name evidence="3" type="ORF">CU103_13585</name>
</gene>
<dbReference type="AlphaFoldDB" id="A0A2P7BC91"/>
<evidence type="ECO:0000256" key="1">
    <source>
        <dbReference type="ARBA" id="ARBA00022849"/>
    </source>
</evidence>
<dbReference type="SMART" id="SM00226">
    <property type="entry name" value="LMWPc"/>
    <property type="match status" value="1"/>
</dbReference>
<protein>
    <submittedName>
        <fullName evidence="3">Low molecular weight phosphatase family protein</fullName>
    </submittedName>
</protein>
<dbReference type="EMBL" id="PGGM01000005">
    <property type="protein sequence ID" value="PSH64073.1"/>
    <property type="molecule type" value="Genomic_DNA"/>
</dbReference>
<evidence type="ECO:0000313" key="3">
    <source>
        <dbReference type="EMBL" id="PSH64073.1"/>
    </source>
</evidence>
<feature type="domain" description="Phosphotyrosine protein phosphatase I" evidence="2">
    <location>
        <begin position="32"/>
        <end position="167"/>
    </location>
</feature>
<dbReference type="Proteomes" id="UP000241764">
    <property type="component" value="Unassembled WGS sequence"/>
</dbReference>
<proteinExistence type="predicted"/>
<dbReference type="PANTHER" id="PTHR43428:SF1">
    <property type="entry name" value="ARSENATE REDUCTASE"/>
    <property type="match status" value="1"/>
</dbReference>
<keyword evidence="1" id="KW-0059">Arsenical resistance</keyword>
<keyword evidence="4" id="KW-1185">Reference proteome</keyword>
<comment type="caution">
    <text evidence="3">The sequence shown here is derived from an EMBL/GenBank/DDBJ whole genome shotgun (WGS) entry which is preliminary data.</text>
</comment>
<dbReference type="SUPFAM" id="SSF52788">
    <property type="entry name" value="Phosphotyrosine protein phosphatases I"/>
    <property type="match status" value="1"/>
</dbReference>
<evidence type="ECO:0000259" key="2">
    <source>
        <dbReference type="SMART" id="SM00226"/>
    </source>
</evidence>
<dbReference type="InterPro" id="IPR023485">
    <property type="entry name" value="Ptyr_pPase"/>
</dbReference>
<dbReference type="InterPro" id="IPR036196">
    <property type="entry name" value="Ptyr_pPase_sf"/>
</dbReference>
<dbReference type="OrthoDB" id="9799372at2"/>
<dbReference type="PANTHER" id="PTHR43428">
    <property type="entry name" value="ARSENATE REDUCTASE"/>
    <property type="match status" value="1"/>
</dbReference>
<organism evidence="3 4">
    <name type="scientific">Phyllobacterium sophorae</name>
    <dbReference type="NCBI Taxonomy" id="1520277"/>
    <lineage>
        <taxon>Bacteria</taxon>
        <taxon>Pseudomonadati</taxon>
        <taxon>Pseudomonadota</taxon>
        <taxon>Alphaproteobacteria</taxon>
        <taxon>Hyphomicrobiales</taxon>
        <taxon>Phyllobacteriaceae</taxon>
        <taxon>Phyllobacterium</taxon>
    </lineage>
</organism>
<evidence type="ECO:0000313" key="4">
    <source>
        <dbReference type="Proteomes" id="UP000241764"/>
    </source>
</evidence>
<accession>A0A2P7BC91</accession>
<dbReference type="Pfam" id="PF01451">
    <property type="entry name" value="LMWPc"/>
    <property type="match status" value="1"/>
</dbReference>
<sequence length="169" mass="18756">MCAALAGVGEHMPAEPDKLPDDLEPAKAATPGAVLFICGMNSIRSPIAETLARGLLPSTVYIASAGVEKGEPDHFVDEVLAEVGLKRISTHPKTFEELEDHYFDLIITLSPKAHHMALELTRTTSVHVEYWPTPDPTLVRGRRSQILDAYRDVRDNLKHHIQERFNQAI</sequence>